<comment type="caution">
    <text evidence="1">The sequence shown here is derived from an EMBL/GenBank/DDBJ whole genome shotgun (WGS) entry which is preliminary data.</text>
</comment>
<gene>
    <name evidence="1" type="ORF">SCALOS_LOCUS7475</name>
</gene>
<feature type="non-terminal residue" evidence="1">
    <location>
        <position position="1"/>
    </location>
</feature>
<keyword evidence="2" id="KW-1185">Reference proteome</keyword>
<dbReference type="EMBL" id="CAJVPM010016794">
    <property type="protein sequence ID" value="CAG8616062.1"/>
    <property type="molecule type" value="Genomic_DNA"/>
</dbReference>
<evidence type="ECO:0000313" key="1">
    <source>
        <dbReference type="EMBL" id="CAG8616062.1"/>
    </source>
</evidence>
<organism evidence="1 2">
    <name type="scientific">Scutellospora calospora</name>
    <dbReference type="NCBI Taxonomy" id="85575"/>
    <lineage>
        <taxon>Eukaryota</taxon>
        <taxon>Fungi</taxon>
        <taxon>Fungi incertae sedis</taxon>
        <taxon>Mucoromycota</taxon>
        <taxon>Glomeromycotina</taxon>
        <taxon>Glomeromycetes</taxon>
        <taxon>Diversisporales</taxon>
        <taxon>Gigasporaceae</taxon>
        <taxon>Scutellospora</taxon>
    </lineage>
</organism>
<reference evidence="1" key="1">
    <citation type="submission" date="2021-06" db="EMBL/GenBank/DDBJ databases">
        <authorList>
            <person name="Kallberg Y."/>
            <person name="Tangrot J."/>
            <person name="Rosling A."/>
        </authorList>
    </citation>
    <scope>NUCLEOTIDE SEQUENCE</scope>
    <source>
        <strain evidence="1">AU212A</strain>
    </source>
</reference>
<protein>
    <submittedName>
        <fullName evidence="1">8224_t:CDS:1</fullName>
    </submittedName>
</protein>
<name>A0ACA9N3S6_9GLOM</name>
<evidence type="ECO:0000313" key="2">
    <source>
        <dbReference type="Proteomes" id="UP000789860"/>
    </source>
</evidence>
<sequence>ISCQSNDQSICGKIVQAFLDAGSILSSTLLLKSSIFVNISVYDFCGDDPTCSGENFYNPGYAQPTLLYLLKDNDGVERLYPQSLVKQFNFSNNPEYKHPDIYGEFNLALDYWFKDDPSPIKYNQYDFLGIILHELCHGLGFLTSWSIWSNDESSQYITPMLITEEDYEYIWEDNYDPSVKISWRGFREYIFDKYLVFTNTGDYVSNQTTLLNEFFNNNGDIYGNYDDFHQKFISSPQYNIAVTMLNISIQSQTLGLVNWNLTSHHGKPFNISDLFVVDTTSNPFDPYNSINHVDYNMYTNTSDFLMRYQLPPGETLSADIRLAGKTPNSYLTNAIELAPVSSGISLVPSYLIIQHVIGLLLINAYL</sequence>
<accession>A0ACA9N3S6</accession>
<dbReference type="Proteomes" id="UP000789860">
    <property type="component" value="Unassembled WGS sequence"/>
</dbReference>
<proteinExistence type="predicted"/>